<feature type="chain" id="PRO_5023066921" description="Alginate export domain-containing protein" evidence="1">
    <location>
        <begin position="22"/>
        <end position="396"/>
    </location>
</feature>
<feature type="signal peptide" evidence="1">
    <location>
        <begin position="1"/>
        <end position="21"/>
    </location>
</feature>
<protein>
    <recommendedName>
        <fullName evidence="4">Alginate export domain-containing protein</fullName>
    </recommendedName>
</protein>
<reference evidence="2 3" key="1">
    <citation type="submission" date="2019-07" db="EMBL/GenBank/DDBJ databases">
        <title>Genomic Encyclopedia of Type Strains, Phase IV (KMG-IV): sequencing the most valuable type-strain genomes for metagenomic binning, comparative biology and taxonomic classification.</title>
        <authorList>
            <person name="Goeker M."/>
        </authorList>
    </citation>
    <scope>NUCLEOTIDE SEQUENCE [LARGE SCALE GENOMIC DNA]</scope>
    <source>
        <strain evidence="2 3">SS015</strain>
    </source>
</reference>
<evidence type="ECO:0000256" key="1">
    <source>
        <dbReference type="SAM" id="SignalP"/>
    </source>
</evidence>
<dbReference type="EMBL" id="VNIB01000005">
    <property type="protein sequence ID" value="TYO98686.1"/>
    <property type="molecule type" value="Genomic_DNA"/>
</dbReference>
<comment type="caution">
    <text evidence="2">The sequence shown here is derived from an EMBL/GenBank/DDBJ whole genome shotgun (WGS) entry which is preliminary data.</text>
</comment>
<keyword evidence="1" id="KW-0732">Signal</keyword>
<evidence type="ECO:0000313" key="2">
    <source>
        <dbReference type="EMBL" id="TYO98686.1"/>
    </source>
</evidence>
<name>A0A5D3WMB8_9BACT</name>
<organism evidence="2 3">
    <name type="scientific">Geothermobacter ehrlichii</name>
    <dbReference type="NCBI Taxonomy" id="213224"/>
    <lineage>
        <taxon>Bacteria</taxon>
        <taxon>Pseudomonadati</taxon>
        <taxon>Thermodesulfobacteriota</taxon>
        <taxon>Desulfuromonadia</taxon>
        <taxon>Desulfuromonadales</taxon>
        <taxon>Geothermobacteraceae</taxon>
        <taxon>Geothermobacter</taxon>
    </lineage>
</organism>
<accession>A0A5D3WMB8</accession>
<keyword evidence="3" id="KW-1185">Reference proteome</keyword>
<evidence type="ECO:0000313" key="3">
    <source>
        <dbReference type="Proteomes" id="UP000324159"/>
    </source>
</evidence>
<sequence>MIRAAAILLLFFAVGGTNAFAQLQGVAKVFGLRQPHAASDQLPQATLLSGSLRLGTTLRPTTDWSLELAAEHFRSFASPPFPAGDPTANANRRLDLETAHDTSGHGRAYTAVDRLRLNWEGTDNALSLGRQAIGFGRIVLFSPLDVVAPFAPDVIDSEFRPGVDAIRIRHFLPSGDDLGLHLVFGREARLNSYLVSGSGQVAGIDLLGLAGSLRDRPMAGVGLAGDLGGLGWRVEASLFRGRRVGRTGGDPKETFGLAGVELWYRFAGDLSLLVDYLYNGAGTGNPEDYPRVYASAPFAEGMIFLAGHHYLLAAPAWRAHPLVELRGLLIWNLGDASWQLRPLTVLSLADNLELQLFWTLFRGEKPRQAAPLPVAVPRSEFGQFEDSGGLFLAWHF</sequence>
<proteinExistence type="predicted"/>
<evidence type="ECO:0008006" key="4">
    <source>
        <dbReference type="Google" id="ProtNLM"/>
    </source>
</evidence>
<gene>
    <name evidence="2" type="ORF">EDC39_10548</name>
</gene>
<dbReference type="AlphaFoldDB" id="A0A5D3WMB8"/>
<dbReference type="SUPFAM" id="SSF56935">
    <property type="entry name" value="Porins"/>
    <property type="match status" value="1"/>
</dbReference>
<dbReference type="RefSeq" id="WP_148895627.1">
    <property type="nucleotide sequence ID" value="NZ_VNIB01000005.1"/>
</dbReference>
<dbReference type="Proteomes" id="UP000324159">
    <property type="component" value="Unassembled WGS sequence"/>
</dbReference>
<dbReference type="OrthoDB" id="5289878at2"/>